<evidence type="ECO:0000313" key="4">
    <source>
        <dbReference type="Proteomes" id="UP001500368"/>
    </source>
</evidence>
<gene>
    <name evidence="3" type="ORF">GCM10025790_09860</name>
</gene>
<organism evidence="3 4">
    <name type="scientific">Nesterenkonia rhizosphaerae</name>
    <dbReference type="NCBI Taxonomy" id="1348272"/>
    <lineage>
        <taxon>Bacteria</taxon>
        <taxon>Bacillati</taxon>
        <taxon>Actinomycetota</taxon>
        <taxon>Actinomycetes</taxon>
        <taxon>Micrococcales</taxon>
        <taxon>Micrococcaceae</taxon>
        <taxon>Nesterenkonia</taxon>
    </lineage>
</organism>
<name>A0ABP9FUY2_9MICC</name>
<feature type="transmembrane region" description="Helical" evidence="2">
    <location>
        <begin position="46"/>
        <end position="63"/>
    </location>
</feature>
<keyword evidence="4" id="KW-1185">Reference proteome</keyword>
<sequence length="112" mass="12198">MISNGQVKAYSGQGHFLGNLVAFLFVFGMLLGSIVALNFWDLDQVWLPGLLFLGLYAGAFLVAKEVIGRSDSLEHQDLHGEHGEPLDAMASRAAESNAPTRERKAGPYHADR</sequence>
<proteinExistence type="predicted"/>
<dbReference type="RefSeq" id="WP_345476961.1">
    <property type="nucleotide sequence ID" value="NZ_BAABLW010000005.1"/>
</dbReference>
<keyword evidence="2" id="KW-0812">Transmembrane</keyword>
<keyword evidence="2" id="KW-0472">Membrane</keyword>
<dbReference type="EMBL" id="BAABLW010000005">
    <property type="protein sequence ID" value="GAA4916573.1"/>
    <property type="molecule type" value="Genomic_DNA"/>
</dbReference>
<dbReference type="Proteomes" id="UP001500368">
    <property type="component" value="Unassembled WGS sequence"/>
</dbReference>
<evidence type="ECO:0008006" key="5">
    <source>
        <dbReference type="Google" id="ProtNLM"/>
    </source>
</evidence>
<evidence type="ECO:0000256" key="1">
    <source>
        <dbReference type="SAM" id="MobiDB-lite"/>
    </source>
</evidence>
<feature type="transmembrane region" description="Helical" evidence="2">
    <location>
        <begin position="20"/>
        <end position="40"/>
    </location>
</feature>
<keyword evidence="2" id="KW-1133">Transmembrane helix</keyword>
<accession>A0ABP9FUY2</accession>
<reference evidence="4" key="1">
    <citation type="journal article" date="2019" name="Int. J. Syst. Evol. Microbiol.">
        <title>The Global Catalogue of Microorganisms (GCM) 10K type strain sequencing project: providing services to taxonomists for standard genome sequencing and annotation.</title>
        <authorList>
            <consortium name="The Broad Institute Genomics Platform"/>
            <consortium name="The Broad Institute Genome Sequencing Center for Infectious Disease"/>
            <person name="Wu L."/>
            <person name="Ma J."/>
        </authorList>
    </citation>
    <scope>NUCLEOTIDE SEQUENCE [LARGE SCALE GENOMIC DNA]</scope>
    <source>
        <strain evidence="4">JCM 19129</strain>
    </source>
</reference>
<feature type="compositionally biased region" description="Basic and acidic residues" evidence="1">
    <location>
        <begin position="74"/>
        <end position="85"/>
    </location>
</feature>
<evidence type="ECO:0000313" key="3">
    <source>
        <dbReference type="EMBL" id="GAA4916573.1"/>
    </source>
</evidence>
<evidence type="ECO:0000256" key="2">
    <source>
        <dbReference type="SAM" id="Phobius"/>
    </source>
</evidence>
<feature type="compositionally biased region" description="Basic and acidic residues" evidence="1">
    <location>
        <begin position="100"/>
        <end position="112"/>
    </location>
</feature>
<comment type="caution">
    <text evidence="3">The sequence shown here is derived from an EMBL/GenBank/DDBJ whole genome shotgun (WGS) entry which is preliminary data.</text>
</comment>
<feature type="region of interest" description="Disordered" evidence="1">
    <location>
        <begin position="74"/>
        <end position="112"/>
    </location>
</feature>
<protein>
    <recommendedName>
        <fullName evidence="5">YiaAB two helix domain-containing protein</fullName>
    </recommendedName>
</protein>